<dbReference type="AlphaFoldDB" id="A0A1C4VAQ6"/>
<evidence type="ECO:0000313" key="3">
    <source>
        <dbReference type="EMBL" id="SCE80976.1"/>
    </source>
</evidence>
<feature type="chain" id="PRO_5008705683" evidence="2">
    <location>
        <begin position="26"/>
        <end position="425"/>
    </location>
</feature>
<evidence type="ECO:0000256" key="2">
    <source>
        <dbReference type="SAM" id="SignalP"/>
    </source>
</evidence>
<evidence type="ECO:0000313" key="4">
    <source>
        <dbReference type="Proteomes" id="UP000183585"/>
    </source>
</evidence>
<feature type="transmembrane region" description="Helical" evidence="1">
    <location>
        <begin position="121"/>
        <end position="144"/>
    </location>
</feature>
<keyword evidence="2" id="KW-0732">Signal</keyword>
<accession>A0A1C4VAQ6</accession>
<reference evidence="4" key="1">
    <citation type="submission" date="2016-06" db="EMBL/GenBank/DDBJ databases">
        <authorList>
            <person name="Varghese N."/>
            <person name="Submissions Spin"/>
        </authorList>
    </citation>
    <scope>NUCLEOTIDE SEQUENCE [LARGE SCALE GENOMIC DNA]</scope>
    <source>
        <strain evidence="4">DSM 43168</strain>
    </source>
</reference>
<protein>
    <submittedName>
        <fullName evidence="3">Uncharacterized protein</fullName>
    </submittedName>
</protein>
<dbReference type="EMBL" id="FMCT01000002">
    <property type="protein sequence ID" value="SCE80976.1"/>
    <property type="molecule type" value="Genomic_DNA"/>
</dbReference>
<keyword evidence="4" id="KW-1185">Reference proteome</keyword>
<feature type="signal peptide" evidence="2">
    <location>
        <begin position="1"/>
        <end position="25"/>
    </location>
</feature>
<gene>
    <name evidence="3" type="ORF">GA0070563_102151</name>
</gene>
<keyword evidence="1" id="KW-1133">Transmembrane helix</keyword>
<proteinExistence type="predicted"/>
<organism evidence="3 4">
    <name type="scientific">Micromonospora carbonacea</name>
    <dbReference type="NCBI Taxonomy" id="47853"/>
    <lineage>
        <taxon>Bacteria</taxon>
        <taxon>Bacillati</taxon>
        <taxon>Actinomycetota</taxon>
        <taxon>Actinomycetes</taxon>
        <taxon>Micromonosporales</taxon>
        <taxon>Micromonosporaceae</taxon>
        <taxon>Micromonospora</taxon>
    </lineage>
</organism>
<evidence type="ECO:0000256" key="1">
    <source>
        <dbReference type="SAM" id="Phobius"/>
    </source>
</evidence>
<dbReference type="Proteomes" id="UP000183585">
    <property type="component" value="Unassembled WGS sequence"/>
</dbReference>
<sequence>MIRRMLLLVATVFTVVLAAPAVAQAAADDVVKVVVVRAPDNNGGRPDSLPQIAQRTLGDPGRATEILDLNRRRPQSDGGTLTDSGEVRAGWILLLPADASGPDVRLGRVASAPDTGGTSFFTWKVVSALVGAVILALLSLLVIFRRRIVRRVRGRYRAYRDNARWHRQIQERMRVRAQLSAEFAADRARPPLAWHAAAELTADQVEAYALRVGEDTVTAWVTADHAPRTPWQTETDELWTRPAEASGNRRAAADVVAPCLVRVGGGEEGTLFVDLTWLDGVLSIGGSAGVAIDVLANILADLTRFRPDLPVLSVPGLCGAAPGLPPTAVRMGSVTDLRVTGRGPGTDDGMVRLAARRSTLTALAVLPEAPSAEEAAHLLAACGPGSGQVAIVLGELPGARWRWHAEADGKVRLPEIGVTVTAPSR</sequence>
<keyword evidence="1" id="KW-0812">Transmembrane</keyword>
<keyword evidence="1" id="KW-0472">Membrane</keyword>
<name>A0A1C4VAQ6_9ACTN</name>